<dbReference type="Gene3D" id="2.60.40.2240">
    <property type="entry name" value="Acyl-CoA thioester hydrolase/BAAT N-terminal domain"/>
    <property type="match status" value="1"/>
</dbReference>
<dbReference type="GO" id="GO:0047617">
    <property type="term" value="F:fatty acyl-CoA hydrolase activity"/>
    <property type="evidence" value="ECO:0007669"/>
    <property type="project" value="TreeGrafter"/>
</dbReference>
<protein>
    <recommendedName>
        <fullName evidence="7">BAAT/Acyl-CoA thioester hydrolase C-terminal domain-containing protein</fullName>
    </recommendedName>
</protein>
<evidence type="ECO:0000259" key="4">
    <source>
        <dbReference type="Pfam" id="PF08840"/>
    </source>
</evidence>
<accession>A0A6A5GDU3</accession>
<evidence type="ECO:0000259" key="3">
    <source>
        <dbReference type="Pfam" id="PF04775"/>
    </source>
</evidence>
<evidence type="ECO:0008006" key="7">
    <source>
        <dbReference type="Google" id="ProtNLM"/>
    </source>
</evidence>
<dbReference type="GO" id="GO:0006631">
    <property type="term" value="P:fatty acid metabolic process"/>
    <property type="evidence" value="ECO:0007669"/>
    <property type="project" value="TreeGrafter"/>
</dbReference>
<dbReference type="PIRSF" id="PIRSF016521">
    <property type="entry name" value="Acyl-CoA_hydro"/>
    <property type="match status" value="1"/>
</dbReference>
<dbReference type="Pfam" id="PF04775">
    <property type="entry name" value="Bile_Hydr_Trans"/>
    <property type="match status" value="1"/>
</dbReference>
<feature type="active site" description="Charge relay system" evidence="2">
    <location>
        <position position="353"/>
    </location>
</feature>
<reference evidence="5 6" key="1">
    <citation type="submission" date="2019-12" db="EMBL/GenBank/DDBJ databases">
        <title>Chromosome-level assembly of the Caenorhabditis remanei genome.</title>
        <authorList>
            <person name="Teterina A.A."/>
            <person name="Willis J.H."/>
            <person name="Phillips P.C."/>
        </authorList>
    </citation>
    <scope>NUCLEOTIDE SEQUENCE [LARGE SCALE GENOMIC DNA]</scope>
    <source>
        <strain evidence="5 6">PX506</strain>
        <tissue evidence="5">Whole organism</tissue>
    </source>
</reference>
<comment type="similarity">
    <text evidence="1">Belongs to the C/M/P thioester hydrolase family.</text>
</comment>
<dbReference type="AlphaFoldDB" id="A0A6A5GDU3"/>
<comment type="caution">
    <text evidence="5">The sequence shown here is derived from an EMBL/GenBank/DDBJ whole genome shotgun (WGS) entry which is preliminary data.</text>
</comment>
<dbReference type="Proteomes" id="UP000483820">
    <property type="component" value="Chromosome V"/>
</dbReference>
<dbReference type="GeneID" id="9819473"/>
<dbReference type="InterPro" id="IPR006862">
    <property type="entry name" value="Thio_Ohase/aa_AcTrfase"/>
</dbReference>
<gene>
    <name evidence="5" type="ORF">GCK72_019974</name>
</gene>
<evidence type="ECO:0000256" key="2">
    <source>
        <dbReference type="PIRSR" id="PIRSR016521-1"/>
    </source>
</evidence>
<proteinExistence type="inferred from homology"/>
<dbReference type="SUPFAM" id="SSF53474">
    <property type="entry name" value="alpha/beta-Hydrolases"/>
    <property type="match status" value="1"/>
</dbReference>
<feature type="domain" description="BAAT/Acyl-CoA thioester hydrolase C-terminal" evidence="4">
    <location>
        <begin position="196"/>
        <end position="403"/>
    </location>
</feature>
<dbReference type="Gene3D" id="3.40.50.1820">
    <property type="entry name" value="alpha/beta hydrolase"/>
    <property type="match status" value="1"/>
</dbReference>
<feature type="domain" description="Acyl-CoA thioester hydrolase/bile acid-CoA amino acid N-acetyltransferase" evidence="3">
    <location>
        <begin position="13"/>
        <end position="132"/>
    </location>
</feature>
<feature type="active site" description="Charge relay system" evidence="2">
    <location>
        <position position="224"/>
    </location>
</feature>
<dbReference type="GO" id="GO:0006637">
    <property type="term" value="P:acyl-CoA metabolic process"/>
    <property type="evidence" value="ECO:0007669"/>
    <property type="project" value="InterPro"/>
</dbReference>
<sequence length="427" mass="48399">MLHVDKVDTLLAETVKISASKLTPFQCYKFHLRLNHEGKLLRSYCVIKSDKDGTIDLSRDAPVRGTYHEVDSMGLFRTVELTDDVTLGTYVSNPMATPFFYKLQLISESEEIIDEVNMKKRWTHPSVIQVDIVQDGMYGVVFKPPGPGPFPCIIDVQGVSGRLTKGHSSVLSAEGFMVCTFATFRYEDLPEKLQDVDIEVFSKHFRYVQSLPYCSDKIALFGLSLGGTIVNYLASKHPELTAVVSINGPESFYSPTGVFKENGKPMHCEEIDESLPVAINGVHKQAPMFLETFSKLKPETSLKWNEISRNIAFRLVTSIDDWMLCGVTHSIRNRENLFKTGHNVEIELVPGGHYIHVPYFPYHYLYAYSSEMFLGFGGDRNPHTKSQVKVWNNHLKFLKKHLGTPAKLPNYDRETYVEFPGEINSKL</sequence>
<dbReference type="KEGG" id="crq:GCK72_019974"/>
<dbReference type="PANTHER" id="PTHR10824">
    <property type="entry name" value="ACYL-COENZYME A THIOESTERASE-RELATED"/>
    <property type="match status" value="1"/>
</dbReference>
<dbReference type="Pfam" id="PF08840">
    <property type="entry name" value="BAAT_C"/>
    <property type="match status" value="1"/>
</dbReference>
<name>A0A6A5GDU3_CAERE</name>
<dbReference type="CTD" id="9819473"/>
<dbReference type="InterPro" id="IPR016662">
    <property type="entry name" value="Acyl-CoA_thioEstase_long-chain"/>
</dbReference>
<dbReference type="EMBL" id="WUAV01000005">
    <property type="protein sequence ID" value="KAF1753417.1"/>
    <property type="molecule type" value="Genomic_DNA"/>
</dbReference>
<organism evidence="5 6">
    <name type="scientific">Caenorhabditis remanei</name>
    <name type="common">Caenorhabditis vulgaris</name>
    <dbReference type="NCBI Taxonomy" id="31234"/>
    <lineage>
        <taxon>Eukaryota</taxon>
        <taxon>Metazoa</taxon>
        <taxon>Ecdysozoa</taxon>
        <taxon>Nematoda</taxon>
        <taxon>Chromadorea</taxon>
        <taxon>Rhabditida</taxon>
        <taxon>Rhabditina</taxon>
        <taxon>Rhabditomorpha</taxon>
        <taxon>Rhabditoidea</taxon>
        <taxon>Rhabditidae</taxon>
        <taxon>Peloderinae</taxon>
        <taxon>Caenorhabditis</taxon>
    </lineage>
</organism>
<dbReference type="InterPro" id="IPR014940">
    <property type="entry name" value="BAAT_C"/>
</dbReference>
<dbReference type="FunFam" id="2.60.40.2240:FF:000003">
    <property type="entry name" value="Protein CBG04103"/>
    <property type="match status" value="1"/>
</dbReference>
<dbReference type="RefSeq" id="XP_003116013.2">
    <property type="nucleotide sequence ID" value="XM_003115965.2"/>
</dbReference>
<feature type="active site" description="Charge relay system" evidence="2">
    <location>
        <position position="321"/>
    </location>
</feature>
<evidence type="ECO:0000313" key="5">
    <source>
        <dbReference type="EMBL" id="KAF1753417.1"/>
    </source>
</evidence>
<evidence type="ECO:0000256" key="1">
    <source>
        <dbReference type="ARBA" id="ARBA00006538"/>
    </source>
</evidence>
<dbReference type="InterPro" id="IPR042490">
    <property type="entry name" value="Thio_Ohase/BAAT_N"/>
</dbReference>
<dbReference type="InterPro" id="IPR029058">
    <property type="entry name" value="AB_hydrolase_fold"/>
</dbReference>
<dbReference type="PANTHER" id="PTHR10824:SF8">
    <property type="entry name" value="BAAT_C DOMAIN-CONTAINING PROTEIN"/>
    <property type="match status" value="1"/>
</dbReference>
<evidence type="ECO:0000313" key="6">
    <source>
        <dbReference type="Proteomes" id="UP000483820"/>
    </source>
</evidence>